<name>A0ABW0SQ42_9GAMM</name>
<protein>
    <recommendedName>
        <fullName evidence="3">Cytochrome c domain-containing protein</fullName>
    </recommendedName>
</protein>
<evidence type="ECO:0000313" key="2">
    <source>
        <dbReference type="Proteomes" id="UP001596036"/>
    </source>
</evidence>
<evidence type="ECO:0000313" key="1">
    <source>
        <dbReference type="EMBL" id="MFC5570989.1"/>
    </source>
</evidence>
<accession>A0ABW0SQ42</accession>
<keyword evidence="2" id="KW-1185">Reference proteome</keyword>
<reference evidence="2" key="1">
    <citation type="journal article" date="2019" name="Int. J. Syst. Evol. Microbiol.">
        <title>The Global Catalogue of Microorganisms (GCM) 10K type strain sequencing project: providing services to taxonomists for standard genome sequencing and annotation.</title>
        <authorList>
            <consortium name="The Broad Institute Genomics Platform"/>
            <consortium name="The Broad Institute Genome Sequencing Center for Infectious Disease"/>
            <person name="Wu L."/>
            <person name="Ma J."/>
        </authorList>
    </citation>
    <scope>NUCLEOTIDE SEQUENCE [LARGE SCALE GENOMIC DNA]</scope>
    <source>
        <strain evidence="2">KACC 11407</strain>
    </source>
</reference>
<comment type="caution">
    <text evidence="1">The sequence shown here is derived from an EMBL/GenBank/DDBJ whole genome shotgun (WGS) entry which is preliminary data.</text>
</comment>
<proteinExistence type="predicted"/>
<dbReference type="EMBL" id="JBHSNM010000005">
    <property type="protein sequence ID" value="MFC5570989.1"/>
    <property type="molecule type" value="Genomic_DNA"/>
</dbReference>
<dbReference type="RefSeq" id="WP_386755541.1">
    <property type="nucleotide sequence ID" value="NZ_JBHSNM010000005.1"/>
</dbReference>
<sequence length="529" mass="56888">MHVHVRTLLLAGVAVIAAAGLWQYSHAESLKADAAEASQAATTTATPYAPPTVGTPAGYRGFAGSYAYPAETPPPPPGGYPWTQSLKGQPITPQTAGAYVDLLKQYIGDDMVRLLSDPRMEGQPSAWDPAKLGWYNQPWLAPIRDGIHGTYMGSSCFSPVLFPKSGLKSPFTTYVLVFYNDVAGRSLQRVWGSTSMSPDLSNNMPQFDEGSIIVKAAFSTADAATWPPMQGALPWTIYTPAFDCDSQSFASTPSQFAVNFFQFDIIVKDSQAAPKTGWVFSTLTFDNSVAASTGTPAGDAWQRMVPLGAMWGNDPQATKAGDPLLENWINPAAPLYATETLGWGGRLSGPNDGAQQNPPYVICTGAGCDPKATCKDPSTCKLVDVGGPNLAMSSCMSCHGVSQYAMASFLLPTPLAKISATGQPVPASSQGNLVFFEEGSADWMRWFQSRPGTQPQDPNNRQVLAAADYAMNFPFKSLQYWAKEVCINQGNPDKAPACSALNNPTKALLMQELREAEQTNYQGRKLRMR</sequence>
<dbReference type="Proteomes" id="UP001596036">
    <property type="component" value="Unassembled WGS sequence"/>
</dbReference>
<evidence type="ECO:0008006" key="3">
    <source>
        <dbReference type="Google" id="ProtNLM"/>
    </source>
</evidence>
<gene>
    <name evidence="1" type="ORF">ACFPN1_13055</name>
</gene>
<organism evidence="1 2">
    <name type="scientific">Lysobacter yangpyeongensis</name>
    <dbReference type="NCBI Taxonomy" id="346182"/>
    <lineage>
        <taxon>Bacteria</taxon>
        <taxon>Pseudomonadati</taxon>
        <taxon>Pseudomonadota</taxon>
        <taxon>Gammaproteobacteria</taxon>
        <taxon>Lysobacterales</taxon>
        <taxon>Lysobacteraceae</taxon>
        <taxon>Lysobacter</taxon>
    </lineage>
</organism>